<dbReference type="SUPFAM" id="SSF74653">
    <property type="entry name" value="TolA/TonB C-terminal domain"/>
    <property type="match status" value="1"/>
</dbReference>
<comment type="caution">
    <text evidence="8">The sequence shown here is derived from an EMBL/GenBank/DDBJ whole genome shotgun (WGS) entry which is preliminary data.</text>
</comment>
<feature type="domain" description="TonB C-terminal" evidence="7">
    <location>
        <begin position="146"/>
        <end position="244"/>
    </location>
</feature>
<dbReference type="EMBL" id="JAAOZC010000001">
    <property type="protein sequence ID" value="NIJ06909.1"/>
    <property type="molecule type" value="Genomic_DNA"/>
</dbReference>
<proteinExistence type="predicted"/>
<keyword evidence="9" id="KW-1185">Reference proteome</keyword>
<sequence>MASTYQTPARDRIVAGIGTALVMVLLGYALLAGLIVRRGLPQIDTPLLLTVDTPPPPKEHIVPEPKSRAKAGKASARNLRNTPSEVVAPKPLTPPPPVKLRAAPIAGLGLAPLAGASDRPGPGTGAGGQGNGTGSGGAGDGDGGGYTAPEHIKGSLDYSAVPHELREAGVQGNVGVRYVVNVDGRASHCSVTSSSGSAALDQVTCALIEKRFRFEPSHDPSGHPVVSQIEENHTWIMDRREQAQ</sequence>
<evidence type="ECO:0000313" key="9">
    <source>
        <dbReference type="Proteomes" id="UP000727456"/>
    </source>
</evidence>
<evidence type="ECO:0000256" key="6">
    <source>
        <dbReference type="SAM" id="Phobius"/>
    </source>
</evidence>
<evidence type="ECO:0000256" key="5">
    <source>
        <dbReference type="SAM" id="MobiDB-lite"/>
    </source>
</evidence>
<feature type="compositionally biased region" description="Gly residues" evidence="5">
    <location>
        <begin position="122"/>
        <end position="146"/>
    </location>
</feature>
<dbReference type="RefSeq" id="WP_167071678.1">
    <property type="nucleotide sequence ID" value="NZ_JAAOZC010000001.1"/>
</dbReference>
<gene>
    <name evidence="8" type="ORF">FHS31_000491</name>
</gene>
<dbReference type="Gene3D" id="3.30.1150.10">
    <property type="match status" value="1"/>
</dbReference>
<feature type="compositionally biased region" description="Low complexity" evidence="5">
    <location>
        <begin position="111"/>
        <end position="121"/>
    </location>
</feature>
<reference evidence="8 9" key="1">
    <citation type="submission" date="2020-03" db="EMBL/GenBank/DDBJ databases">
        <title>Genomic Encyclopedia of Type Strains, Phase III (KMG-III): the genomes of soil and plant-associated and newly described type strains.</title>
        <authorList>
            <person name="Whitman W."/>
        </authorList>
    </citation>
    <scope>NUCLEOTIDE SEQUENCE [LARGE SCALE GENOMIC DNA]</scope>
    <source>
        <strain evidence="8 9">CECT 8804</strain>
    </source>
</reference>
<name>A0ABX0TN05_9SPHN</name>
<keyword evidence="3 6" id="KW-1133">Transmembrane helix</keyword>
<feature type="compositionally biased region" description="Basic and acidic residues" evidence="5">
    <location>
        <begin position="57"/>
        <end position="67"/>
    </location>
</feature>
<dbReference type="Pfam" id="PF03544">
    <property type="entry name" value="TonB_C"/>
    <property type="match status" value="1"/>
</dbReference>
<evidence type="ECO:0000313" key="8">
    <source>
        <dbReference type="EMBL" id="NIJ06909.1"/>
    </source>
</evidence>
<evidence type="ECO:0000256" key="3">
    <source>
        <dbReference type="ARBA" id="ARBA00022989"/>
    </source>
</evidence>
<dbReference type="Proteomes" id="UP000727456">
    <property type="component" value="Unassembled WGS sequence"/>
</dbReference>
<evidence type="ECO:0000256" key="4">
    <source>
        <dbReference type="ARBA" id="ARBA00023136"/>
    </source>
</evidence>
<evidence type="ECO:0000256" key="2">
    <source>
        <dbReference type="ARBA" id="ARBA00022692"/>
    </source>
</evidence>
<evidence type="ECO:0000259" key="7">
    <source>
        <dbReference type="PROSITE" id="PS52015"/>
    </source>
</evidence>
<dbReference type="PROSITE" id="PS52015">
    <property type="entry name" value="TONB_CTD"/>
    <property type="match status" value="1"/>
</dbReference>
<organism evidence="8 9">
    <name type="scientific">Sphingomonas vulcanisoli</name>
    <dbReference type="NCBI Taxonomy" id="1658060"/>
    <lineage>
        <taxon>Bacteria</taxon>
        <taxon>Pseudomonadati</taxon>
        <taxon>Pseudomonadota</taxon>
        <taxon>Alphaproteobacteria</taxon>
        <taxon>Sphingomonadales</taxon>
        <taxon>Sphingomonadaceae</taxon>
        <taxon>Sphingomonas</taxon>
    </lineage>
</organism>
<evidence type="ECO:0000256" key="1">
    <source>
        <dbReference type="ARBA" id="ARBA00004167"/>
    </source>
</evidence>
<keyword evidence="4 6" id="KW-0472">Membrane</keyword>
<feature type="region of interest" description="Disordered" evidence="5">
    <location>
        <begin position="54"/>
        <end position="96"/>
    </location>
</feature>
<keyword evidence="2 6" id="KW-0812">Transmembrane</keyword>
<accession>A0ABX0TN05</accession>
<feature type="transmembrane region" description="Helical" evidence="6">
    <location>
        <begin position="13"/>
        <end position="36"/>
    </location>
</feature>
<comment type="subcellular location">
    <subcellularLocation>
        <location evidence="1">Membrane</location>
        <topology evidence="1">Single-pass membrane protein</topology>
    </subcellularLocation>
</comment>
<dbReference type="InterPro" id="IPR006260">
    <property type="entry name" value="TonB/TolA_C"/>
</dbReference>
<dbReference type="NCBIfam" id="TIGR01352">
    <property type="entry name" value="tonB_Cterm"/>
    <property type="match status" value="1"/>
</dbReference>
<feature type="region of interest" description="Disordered" evidence="5">
    <location>
        <begin position="111"/>
        <end position="150"/>
    </location>
</feature>
<protein>
    <submittedName>
        <fullName evidence="8">Protein TonB</fullName>
    </submittedName>
</protein>
<dbReference type="InterPro" id="IPR037682">
    <property type="entry name" value="TonB_C"/>
</dbReference>